<name>A0AAV1IBZ3_9CHLO</name>
<dbReference type="Pfam" id="PF14234">
    <property type="entry name" value="DUF4336"/>
    <property type="match status" value="1"/>
</dbReference>
<protein>
    <recommendedName>
        <fullName evidence="3">Metallo-beta-lactamase domain-containing protein</fullName>
    </recommendedName>
</protein>
<evidence type="ECO:0000313" key="2">
    <source>
        <dbReference type="Proteomes" id="UP001314263"/>
    </source>
</evidence>
<sequence>MRRLQHRRPTHSHRHVTAVCPYRCVQHRSRAAHALRAQAAISPVEVSKHQYVTFTNTSGRVLREVASNVWAADRPFLWNGIDVGGRMAVLRLSDGSLWVHSPVNLDDDLAAALAELGEVKHIVTPNYEHTKYAQQWRERYPNAKSYGCPGLLEKMPEVCFDMEVGSSGREPEEWLGEVQSTWLSYEHNPFTRKSFFSEVVFLFKPAKVLITSDLFWNYPGDRDVGFGTKAWKTGMDRIYLPFYRSFMIKDKGLYAEAVGRIFKEWDFDSILPCHGDYVARDGKRILQEHLELMGERKRLISP</sequence>
<proteinExistence type="predicted"/>
<evidence type="ECO:0000313" key="1">
    <source>
        <dbReference type="EMBL" id="CAK0783545.1"/>
    </source>
</evidence>
<accession>A0AAV1IBZ3</accession>
<evidence type="ECO:0008006" key="3">
    <source>
        <dbReference type="Google" id="ProtNLM"/>
    </source>
</evidence>
<dbReference type="PANTHER" id="PTHR33835:SF1">
    <property type="entry name" value="METALLO-BETA-LACTAMASE DOMAIN-CONTAINING PROTEIN"/>
    <property type="match status" value="1"/>
</dbReference>
<dbReference type="AlphaFoldDB" id="A0AAV1IBZ3"/>
<reference evidence="1 2" key="1">
    <citation type="submission" date="2023-10" db="EMBL/GenBank/DDBJ databases">
        <authorList>
            <person name="Maclean D."/>
            <person name="Macfadyen A."/>
        </authorList>
    </citation>
    <scope>NUCLEOTIDE SEQUENCE [LARGE SCALE GENOMIC DNA]</scope>
</reference>
<dbReference type="InterPro" id="IPR036866">
    <property type="entry name" value="RibonucZ/Hydroxyglut_hydro"/>
</dbReference>
<dbReference type="SUPFAM" id="SSF56281">
    <property type="entry name" value="Metallo-hydrolase/oxidoreductase"/>
    <property type="match status" value="1"/>
</dbReference>
<dbReference type="PANTHER" id="PTHR33835">
    <property type="entry name" value="YALI0C07656P"/>
    <property type="match status" value="1"/>
</dbReference>
<dbReference type="EMBL" id="CAUYUE010000008">
    <property type="protein sequence ID" value="CAK0783545.1"/>
    <property type="molecule type" value="Genomic_DNA"/>
</dbReference>
<comment type="caution">
    <text evidence="1">The sequence shown here is derived from an EMBL/GenBank/DDBJ whole genome shotgun (WGS) entry which is preliminary data.</text>
</comment>
<organism evidence="1 2">
    <name type="scientific">Coccomyxa viridis</name>
    <dbReference type="NCBI Taxonomy" id="1274662"/>
    <lineage>
        <taxon>Eukaryota</taxon>
        <taxon>Viridiplantae</taxon>
        <taxon>Chlorophyta</taxon>
        <taxon>core chlorophytes</taxon>
        <taxon>Trebouxiophyceae</taxon>
        <taxon>Trebouxiophyceae incertae sedis</taxon>
        <taxon>Coccomyxaceae</taxon>
        <taxon>Coccomyxa</taxon>
    </lineage>
</organism>
<keyword evidence="2" id="KW-1185">Reference proteome</keyword>
<dbReference type="Proteomes" id="UP001314263">
    <property type="component" value="Unassembled WGS sequence"/>
</dbReference>
<dbReference type="InterPro" id="IPR025638">
    <property type="entry name" value="DUF4336"/>
</dbReference>
<gene>
    <name evidence="1" type="ORF">CVIRNUC_006744</name>
</gene>